<dbReference type="Pfam" id="PF00924">
    <property type="entry name" value="MS_channel_2nd"/>
    <property type="match status" value="1"/>
</dbReference>
<feature type="domain" description="Mechanosensitive ion channel transmembrane helices 2/3" evidence="9">
    <location>
        <begin position="77"/>
        <end position="117"/>
    </location>
</feature>
<evidence type="ECO:0000256" key="1">
    <source>
        <dbReference type="ARBA" id="ARBA00004651"/>
    </source>
</evidence>
<keyword evidence="3" id="KW-1003">Cell membrane</keyword>
<organism evidence="10 11">
    <name type="scientific">Thermobacillus xylanilyticus</name>
    <dbReference type="NCBI Taxonomy" id="76633"/>
    <lineage>
        <taxon>Bacteria</taxon>
        <taxon>Bacillati</taxon>
        <taxon>Bacillota</taxon>
        <taxon>Bacilli</taxon>
        <taxon>Bacillales</taxon>
        <taxon>Paenibacillaceae</taxon>
        <taxon>Thermobacillus</taxon>
    </lineage>
</organism>
<accession>A0ABM8V5T8</accession>
<name>A0ABM8V5T8_THEXY</name>
<evidence type="ECO:0000256" key="3">
    <source>
        <dbReference type="ARBA" id="ARBA00022475"/>
    </source>
</evidence>
<gene>
    <name evidence="10" type="primary">txxe 1788</name>
    <name evidence="10" type="ORF">TXXE_12930</name>
</gene>
<feature type="transmembrane region" description="Helical" evidence="7">
    <location>
        <begin position="73"/>
        <end position="92"/>
    </location>
</feature>
<evidence type="ECO:0000256" key="7">
    <source>
        <dbReference type="SAM" id="Phobius"/>
    </source>
</evidence>
<dbReference type="InterPro" id="IPR010920">
    <property type="entry name" value="LSM_dom_sf"/>
</dbReference>
<dbReference type="Gene3D" id="1.10.287.1260">
    <property type="match status" value="1"/>
</dbReference>
<dbReference type="InterPro" id="IPR011066">
    <property type="entry name" value="MscS_channel_C_sf"/>
</dbReference>
<comment type="similarity">
    <text evidence="2">Belongs to the MscS (TC 1.A.23) family.</text>
</comment>
<dbReference type="PANTHER" id="PTHR30460:SF0">
    <property type="entry name" value="MODERATE CONDUCTANCE MECHANOSENSITIVE CHANNEL YBIO"/>
    <property type="match status" value="1"/>
</dbReference>
<dbReference type="SUPFAM" id="SSF50182">
    <property type="entry name" value="Sm-like ribonucleoproteins"/>
    <property type="match status" value="1"/>
</dbReference>
<comment type="subcellular location">
    <subcellularLocation>
        <location evidence="1">Cell membrane</location>
        <topology evidence="1">Multi-pass membrane protein</topology>
    </subcellularLocation>
</comment>
<dbReference type="SUPFAM" id="SSF82861">
    <property type="entry name" value="Mechanosensitive channel protein MscS (YggB), transmembrane region"/>
    <property type="match status" value="1"/>
</dbReference>
<proteinExistence type="inferred from homology"/>
<dbReference type="PANTHER" id="PTHR30460">
    <property type="entry name" value="MODERATE CONDUCTANCE MECHANOSENSITIVE CHANNEL YBIO"/>
    <property type="match status" value="1"/>
</dbReference>
<evidence type="ECO:0000256" key="5">
    <source>
        <dbReference type="ARBA" id="ARBA00022989"/>
    </source>
</evidence>
<dbReference type="SUPFAM" id="SSF82689">
    <property type="entry name" value="Mechanosensitive channel protein MscS (YggB), C-terminal domain"/>
    <property type="match status" value="1"/>
</dbReference>
<dbReference type="Pfam" id="PF21088">
    <property type="entry name" value="MS_channel_1st"/>
    <property type="match status" value="1"/>
</dbReference>
<dbReference type="InterPro" id="IPR011014">
    <property type="entry name" value="MscS_channel_TM-2"/>
</dbReference>
<dbReference type="InterPro" id="IPR049142">
    <property type="entry name" value="MS_channel_1st"/>
</dbReference>
<evidence type="ECO:0000259" key="8">
    <source>
        <dbReference type="Pfam" id="PF00924"/>
    </source>
</evidence>
<feature type="transmembrane region" description="Helical" evidence="7">
    <location>
        <begin position="20"/>
        <end position="41"/>
    </location>
</feature>
<evidence type="ECO:0000313" key="11">
    <source>
        <dbReference type="Proteomes" id="UP000681526"/>
    </source>
</evidence>
<dbReference type="RefSeq" id="WP_244860595.1">
    <property type="nucleotide sequence ID" value="NZ_CAJRAY010000065.1"/>
</dbReference>
<evidence type="ECO:0000259" key="9">
    <source>
        <dbReference type="Pfam" id="PF21088"/>
    </source>
</evidence>
<sequence length="272" mass="29757">MIEMIEMQNFAADLRNELMWMSIGMTVLRIVLILLVAWVAAKVLHKVIERLLINRSPERVRIQPRRIQTVGKLLNNTVSYCIYFVAFLLILGEFNISLAPLIAGAGVVGLAIGFGAQSLVKDVISGLFIILEDPFGVGDEVKIGAYKGTVEMIGLRTTRLRSWTGEVFIIPNGQINDVTNYSLHNALAVVDVTVDGGVSLERAMAVIGETARQLKDDNVVREPEVLGVVTASADSATVRVVAECKPNTHEEVTRALNVLLRRALNELRTAPG</sequence>
<dbReference type="InterPro" id="IPR006685">
    <property type="entry name" value="MscS_channel_2nd"/>
</dbReference>
<dbReference type="EMBL" id="CAJRAY010000065">
    <property type="protein sequence ID" value="CAG5089354.1"/>
    <property type="molecule type" value="Genomic_DNA"/>
</dbReference>
<evidence type="ECO:0000256" key="4">
    <source>
        <dbReference type="ARBA" id="ARBA00022692"/>
    </source>
</evidence>
<dbReference type="Proteomes" id="UP000681526">
    <property type="component" value="Unassembled WGS sequence"/>
</dbReference>
<feature type="domain" description="Mechanosensitive ion channel MscS" evidence="8">
    <location>
        <begin position="119"/>
        <end position="182"/>
    </location>
</feature>
<keyword evidence="5 7" id="KW-1133">Transmembrane helix</keyword>
<protein>
    <submittedName>
        <fullName evidence="10">MscS Mechanosensitive ion channel</fullName>
    </submittedName>
</protein>
<dbReference type="Gene3D" id="2.30.30.60">
    <property type="match status" value="1"/>
</dbReference>
<reference evidence="10 11" key="1">
    <citation type="submission" date="2021-04" db="EMBL/GenBank/DDBJ databases">
        <authorList>
            <person name="Rakotoarivonina H."/>
        </authorList>
    </citation>
    <scope>NUCLEOTIDE SEQUENCE [LARGE SCALE GENOMIC DNA]</scope>
    <source>
        <strain evidence="10 11">XE</strain>
    </source>
</reference>
<evidence type="ECO:0000256" key="6">
    <source>
        <dbReference type="ARBA" id="ARBA00023136"/>
    </source>
</evidence>
<evidence type="ECO:0000256" key="2">
    <source>
        <dbReference type="ARBA" id="ARBA00008017"/>
    </source>
</evidence>
<dbReference type="InterPro" id="IPR023408">
    <property type="entry name" value="MscS_beta-dom_sf"/>
</dbReference>
<evidence type="ECO:0000313" key="10">
    <source>
        <dbReference type="EMBL" id="CAG5089354.1"/>
    </source>
</evidence>
<dbReference type="InterPro" id="IPR045276">
    <property type="entry name" value="YbiO_bact"/>
</dbReference>
<keyword evidence="11" id="KW-1185">Reference proteome</keyword>
<feature type="transmembrane region" description="Helical" evidence="7">
    <location>
        <begin position="98"/>
        <end position="120"/>
    </location>
</feature>
<keyword evidence="4 7" id="KW-0812">Transmembrane</keyword>
<dbReference type="Gene3D" id="3.30.70.100">
    <property type="match status" value="1"/>
</dbReference>
<keyword evidence="6 7" id="KW-0472">Membrane</keyword>
<comment type="caution">
    <text evidence="10">The sequence shown here is derived from an EMBL/GenBank/DDBJ whole genome shotgun (WGS) entry which is preliminary data.</text>
</comment>